<dbReference type="GO" id="GO:0098742">
    <property type="term" value="P:cell-cell adhesion via plasma-membrane adhesion molecules"/>
    <property type="evidence" value="ECO:0007669"/>
    <property type="project" value="TreeGrafter"/>
</dbReference>
<evidence type="ECO:0000256" key="17">
    <source>
        <dbReference type="SAM" id="MobiDB-lite"/>
    </source>
</evidence>
<dbReference type="InterPro" id="IPR013783">
    <property type="entry name" value="Ig-like_fold"/>
</dbReference>
<dbReference type="InterPro" id="IPR036179">
    <property type="entry name" value="Ig-like_dom_sf"/>
</dbReference>
<dbReference type="SUPFAM" id="SSF48726">
    <property type="entry name" value="Immunoglobulin"/>
    <property type="match status" value="2"/>
</dbReference>
<keyword evidence="13" id="KW-1015">Disulfide bond</keyword>
<dbReference type="PROSITE" id="PS50835">
    <property type="entry name" value="IG_LIKE"/>
    <property type="match status" value="2"/>
</dbReference>
<dbReference type="GO" id="GO:0009897">
    <property type="term" value="C:external side of plasma membrane"/>
    <property type="evidence" value="ECO:0007669"/>
    <property type="project" value="TreeGrafter"/>
</dbReference>
<evidence type="ECO:0000313" key="20">
    <source>
        <dbReference type="EMBL" id="EHB02402.1"/>
    </source>
</evidence>
<evidence type="ECO:0000256" key="6">
    <source>
        <dbReference type="ARBA" id="ARBA00022692"/>
    </source>
</evidence>
<evidence type="ECO:0000256" key="13">
    <source>
        <dbReference type="ARBA" id="ARBA00023157"/>
    </source>
</evidence>
<name>G5AZE1_HETGA</name>
<dbReference type="AlphaFoldDB" id="G5AZE1"/>
<dbReference type="GO" id="GO:0007166">
    <property type="term" value="P:cell surface receptor signaling pathway"/>
    <property type="evidence" value="ECO:0007669"/>
    <property type="project" value="TreeGrafter"/>
</dbReference>
<feature type="domain" description="Ig-like" evidence="19">
    <location>
        <begin position="1"/>
        <end position="95"/>
    </location>
</feature>
<keyword evidence="15" id="KW-0393">Immunoglobulin domain</keyword>
<dbReference type="GO" id="GO:0045121">
    <property type="term" value="C:membrane raft"/>
    <property type="evidence" value="ECO:0007669"/>
    <property type="project" value="UniProtKB-SubCell"/>
</dbReference>
<evidence type="ECO:0000256" key="18">
    <source>
        <dbReference type="SAM" id="Phobius"/>
    </source>
</evidence>
<evidence type="ECO:0000256" key="8">
    <source>
        <dbReference type="ARBA" id="ARBA00022737"/>
    </source>
</evidence>
<reference evidence="20 21" key="1">
    <citation type="journal article" date="2011" name="Nature">
        <title>Genome sequencing reveals insights into physiology and longevity of the naked mole rat.</title>
        <authorList>
            <person name="Kim E.B."/>
            <person name="Fang X."/>
            <person name="Fushan A.A."/>
            <person name="Huang Z."/>
            <person name="Lobanov A.V."/>
            <person name="Han L."/>
            <person name="Marino S.M."/>
            <person name="Sun X."/>
            <person name="Turanov A.A."/>
            <person name="Yang P."/>
            <person name="Yim S.H."/>
            <person name="Zhao X."/>
            <person name="Kasaikina M.V."/>
            <person name="Stoletzki N."/>
            <person name="Peng C."/>
            <person name="Polak P."/>
            <person name="Xiong Z."/>
            <person name="Kiezun A."/>
            <person name="Zhu Y."/>
            <person name="Chen Y."/>
            <person name="Kryukov G.V."/>
            <person name="Zhang Q."/>
            <person name="Peshkin L."/>
            <person name="Yang L."/>
            <person name="Bronson R.T."/>
            <person name="Buffenstein R."/>
            <person name="Wang B."/>
            <person name="Han C."/>
            <person name="Li Q."/>
            <person name="Chen L."/>
            <person name="Zhao W."/>
            <person name="Sunyaev S.R."/>
            <person name="Park T.J."/>
            <person name="Zhang G."/>
            <person name="Wang J."/>
            <person name="Gladyshev V.N."/>
        </authorList>
    </citation>
    <scope>NUCLEOTIDE SEQUENCE [LARGE SCALE GENOMIC DNA]</scope>
</reference>
<evidence type="ECO:0000256" key="3">
    <source>
        <dbReference type="ARBA" id="ARBA00004285"/>
    </source>
</evidence>
<evidence type="ECO:0000256" key="5">
    <source>
        <dbReference type="ARBA" id="ARBA00022553"/>
    </source>
</evidence>
<dbReference type="Pfam" id="PF13895">
    <property type="entry name" value="Ig_2"/>
    <property type="match status" value="3"/>
</dbReference>
<evidence type="ECO:0000256" key="9">
    <source>
        <dbReference type="ARBA" id="ARBA00022889"/>
    </source>
</evidence>
<dbReference type="GO" id="GO:0006955">
    <property type="term" value="P:immune response"/>
    <property type="evidence" value="ECO:0007669"/>
    <property type="project" value="TreeGrafter"/>
</dbReference>
<evidence type="ECO:0000256" key="15">
    <source>
        <dbReference type="ARBA" id="ARBA00023319"/>
    </source>
</evidence>
<dbReference type="InterPro" id="IPR007110">
    <property type="entry name" value="Ig-like_dom"/>
</dbReference>
<organism evidence="20 21">
    <name type="scientific">Heterocephalus glaber</name>
    <name type="common">Naked mole rat</name>
    <dbReference type="NCBI Taxonomy" id="10181"/>
    <lineage>
        <taxon>Eukaryota</taxon>
        <taxon>Metazoa</taxon>
        <taxon>Chordata</taxon>
        <taxon>Craniata</taxon>
        <taxon>Vertebrata</taxon>
        <taxon>Euteleostomi</taxon>
        <taxon>Mammalia</taxon>
        <taxon>Eutheria</taxon>
        <taxon>Euarchontoglires</taxon>
        <taxon>Glires</taxon>
        <taxon>Rodentia</taxon>
        <taxon>Hystricomorpha</taxon>
        <taxon>Bathyergidae</taxon>
        <taxon>Heterocephalus</taxon>
    </lineage>
</organism>
<feature type="domain" description="Ig-like" evidence="19">
    <location>
        <begin position="162"/>
        <end position="254"/>
    </location>
</feature>
<evidence type="ECO:0000256" key="2">
    <source>
        <dbReference type="ARBA" id="ARBA00004282"/>
    </source>
</evidence>
<comment type="subcellular location">
    <subcellularLocation>
        <location evidence="2">Cell junction</location>
    </subcellularLocation>
    <subcellularLocation>
        <location evidence="1">Cell membrane</location>
        <topology evidence="1">Single-pass type I membrane protein</topology>
    </subcellularLocation>
    <subcellularLocation>
        <location evidence="3">Membrane raft</location>
    </subcellularLocation>
</comment>
<dbReference type="GO" id="GO:0070161">
    <property type="term" value="C:anchoring junction"/>
    <property type="evidence" value="ECO:0007669"/>
    <property type="project" value="UniProtKB-SubCell"/>
</dbReference>
<accession>G5AZE1</accession>
<dbReference type="InParanoid" id="G5AZE1"/>
<keyword evidence="14" id="KW-0325">Glycoprotein</keyword>
<keyword evidence="4" id="KW-1003">Cell membrane</keyword>
<feature type="transmembrane region" description="Helical" evidence="18">
    <location>
        <begin position="266"/>
        <end position="287"/>
    </location>
</feature>
<dbReference type="GO" id="GO:0004888">
    <property type="term" value="F:transmembrane signaling receptor activity"/>
    <property type="evidence" value="ECO:0007669"/>
    <property type="project" value="TreeGrafter"/>
</dbReference>
<dbReference type="PANTHER" id="PTHR11481:SF5">
    <property type="entry name" value="PLATELET ENDOTHELIAL CELL ADHESION MOLECULE"/>
    <property type="match status" value="1"/>
</dbReference>
<evidence type="ECO:0000259" key="19">
    <source>
        <dbReference type="PROSITE" id="PS50835"/>
    </source>
</evidence>
<keyword evidence="7" id="KW-0732">Signal</keyword>
<keyword evidence="12 18" id="KW-0472">Membrane</keyword>
<evidence type="ECO:0000256" key="7">
    <source>
        <dbReference type="ARBA" id="ARBA00022729"/>
    </source>
</evidence>
<proteinExistence type="predicted"/>
<feature type="region of interest" description="Disordered" evidence="17">
    <location>
        <begin position="319"/>
        <end position="371"/>
    </location>
</feature>
<keyword evidence="6 18" id="KW-0812">Transmembrane</keyword>
<sequence>MVTVTASFSTLKFQISPPRVITEGDQLHIWCTIQVTHLAHETPEILIQKDKATVAHSRHSREAVYSVMATVEDNGNYTCKVESSRLSKVSSVVVNITELFLKPVLEFSSTRVDQGEKLDLLCSIPGAPPANFTIEKEGMIVSQGQITKITDCEVLSIKVIAPVYQVKLTILRSAEVESGKEIVLQCSMNEGTGPITYKFYKDKDSKPFHQAILNDTRVIWYKAQASKEQEGQYYCMASNKASVTQSSTQSNMLTVKVFLAPWKKGLIAVVIIGMIIATLVVGAKCYVMRKAKAKQMPMEVSRPAAPLLKSNDEKVSEPNIEANSHCGYSDEVGNRAMKPLNESKDSTNSDVEYTEMEVASVEPHQENRSLP</sequence>
<dbReference type="InterPro" id="IPR003599">
    <property type="entry name" value="Ig_sub"/>
</dbReference>
<keyword evidence="10" id="KW-0965">Cell junction</keyword>
<evidence type="ECO:0000256" key="14">
    <source>
        <dbReference type="ARBA" id="ARBA00023180"/>
    </source>
</evidence>
<keyword evidence="5" id="KW-0597">Phosphoprotein</keyword>
<dbReference type="InterPro" id="IPR050488">
    <property type="entry name" value="Ig_Fc_receptor"/>
</dbReference>
<dbReference type="EMBL" id="JH167609">
    <property type="protein sequence ID" value="EHB02402.1"/>
    <property type="molecule type" value="Genomic_DNA"/>
</dbReference>
<keyword evidence="8" id="KW-0677">Repeat</keyword>
<evidence type="ECO:0000256" key="10">
    <source>
        <dbReference type="ARBA" id="ARBA00022949"/>
    </source>
</evidence>
<dbReference type="PANTHER" id="PTHR11481">
    <property type="entry name" value="IMMUNOGLOBULIN FC RECEPTOR"/>
    <property type="match status" value="1"/>
</dbReference>
<evidence type="ECO:0000256" key="4">
    <source>
        <dbReference type="ARBA" id="ARBA00022475"/>
    </source>
</evidence>
<protein>
    <recommendedName>
        <fullName evidence="16">Platelet endothelial cell adhesion molecule</fullName>
    </recommendedName>
</protein>
<keyword evidence="11 18" id="KW-1133">Transmembrane helix</keyword>
<evidence type="ECO:0000313" key="21">
    <source>
        <dbReference type="Proteomes" id="UP000006813"/>
    </source>
</evidence>
<dbReference type="Gene3D" id="2.60.40.10">
    <property type="entry name" value="Immunoglobulins"/>
    <property type="match status" value="2"/>
</dbReference>
<gene>
    <name evidence="20" type="ORF">GW7_13188</name>
</gene>
<evidence type="ECO:0000256" key="12">
    <source>
        <dbReference type="ARBA" id="ARBA00023136"/>
    </source>
</evidence>
<dbReference type="Proteomes" id="UP000006813">
    <property type="component" value="Unassembled WGS sequence"/>
</dbReference>
<keyword evidence="9" id="KW-0130">Cell adhesion</keyword>
<evidence type="ECO:0000256" key="11">
    <source>
        <dbReference type="ARBA" id="ARBA00022989"/>
    </source>
</evidence>
<dbReference type="SMART" id="SM00409">
    <property type="entry name" value="IG"/>
    <property type="match status" value="2"/>
</dbReference>
<evidence type="ECO:0000256" key="16">
    <source>
        <dbReference type="ARBA" id="ARBA00049765"/>
    </source>
</evidence>
<dbReference type="STRING" id="10181.G5AZE1"/>
<evidence type="ECO:0000256" key="1">
    <source>
        <dbReference type="ARBA" id="ARBA00004251"/>
    </source>
</evidence>